<dbReference type="GO" id="GO:0070936">
    <property type="term" value="P:protein K48-linked ubiquitination"/>
    <property type="evidence" value="ECO:0007669"/>
    <property type="project" value="TreeGrafter"/>
</dbReference>
<evidence type="ECO:0000259" key="14">
    <source>
        <dbReference type="PROSITE" id="PS51140"/>
    </source>
</evidence>
<dbReference type="GO" id="GO:0005783">
    <property type="term" value="C:endoplasmic reticulum"/>
    <property type="evidence" value="ECO:0007669"/>
    <property type="project" value="TreeGrafter"/>
</dbReference>
<dbReference type="PROSITE" id="PS50089">
    <property type="entry name" value="ZF_RING_2"/>
    <property type="match status" value="1"/>
</dbReference>
<dbReference type="InterPro" id="IPR001841">
    <property type="entry name" value="Znf_RING"/>
</dbReference>
<dbReference type="SUPFAM" id="SSF57850">
    <property type="entry name" value="RING/U-box"/>
    <property type="match status" value="1"/>
</dbReference>
<feature type="transmembrane region" description="Helical" evidence="12">
    <location>
        <begin position="187"/>
        <end position="211"/>
    </location>
</feature>
<dbReference type="SMART" id="SM00184">
    <property type="entry name" value="RING"/>
    <property type="match status" value="1"/>
</dbReference>
<evidence type="ECO:0000256" key="1">
    <source>
        <dbReference type="ARBA" id="ARBA00004141"/>
    </source>
</evidence>
<keyword evidence="4 12" id="KW-0812">Transmembrane</keyword>
<dbReference type="SMART" id="SM00546">
    <property type="entry name" value="CUE"/>
    <property type="match status" value="1"/>
</dbReference>
<evidence type="ECO:0000313" key="16">
    <source>
        <dbReference type="Proteomes" id="UP001209878"/>
    </source>
</evidence>
<dbReference type="EMBL" id="JAODUO010000083">
    <property type="protein sequence ID" value="KAK2190339.1"/>
    <property type="molecule type" value="Genomic_DNA"/>
</dbReference>
<dbReference type="GO" id="GO:0030968">
    <property type="term" value="P:endoplasmic reticulum unfolded protein response"/>
    <property type="evidence" value="ECO:0007669"/>
    <property type="project" value="TreeGrafter"/>
</dbReference>
<sequence length="708" mass="79710">MPVVLLERLPLPSLRTYVTVSVLLTSCAIYYAHLAQNVALGRISDPSSTQTNTDGAPKTPPTWPKTSEGYFYDKIAILIGEGWCVWALINMAYCCLILVGKLIQRIVFGKLRVSEQQHVKDKFLNFMFYKFIFIFGVMNVQNMDEVLLWCTWFSVLCLLHLLTQLCKDRFEYLSFSPTIPLSHHVKVLVLLAVIQTNCAFLLLLSVFVGYVYAGINIFAFMAAECILLMTKSMYVIVRYAIHLWDMNHEGVWENRAIYVYYAELIFELATLSIDFCHHLHMLLWGHIFLSMASLVICMQLRYLFHDFQRRIRRHKNYLRVVSSMEARFAMATKEELEDNNDDCAICWEGMDTARKLPCGHLFHSACLRSWLEQDTSCPTCRMNLSDPSERTTQAPVTGDINGNEPRPDAQNNDLQNQMTNHFFHFDGSRYVSWLPSFSVEVTHTQILGNGLDVNLAPIHTSQLDNMARQVQEVFPTVPLSSVVDDLRMTHSVELTIENIIEGRVTIPPAGFPSRTHQSLLTTPASATTPPPGGAVPVPMGSGSVPVLPSQGVNLLPSLGGAAMAADETRENGADLMDGHDGLNEPGARNLLLFGDSKEEPSAMYGHRFSKSAAERETMLGRRKEHMLEQARRRFASRQLSQGCVDDNSTSYASLDHQENLYPSLNVDSAIRFTSAHVPGSEASDGQQDIANSIRERAYLAAQRRMRHN</sequence>
<dbReference type="Pfam" id="PF02845">
    <property type="entry name" value="CUE"/>
    <property type="match status" value="1"/>
</dbReference>
<evidence type="ECO:0000256" key="2">
    <source>
        <dbReference type="ARBA" id="ARBA00004906"/>
    </source>
</evidence>
<comment type="caution">
    <text evidence="15">The sequence shown here is derived from an EMBL/GenBank/DDBJ whole genome shotgun (WGS) entry which is preliminary data.</text>
</comment>
<dbReference type="Gene3D" id="1.10.8.10">
    <property type="entry name" value="DNA helicase RuvA subunit, C-terminal domain"/>
    <property type="match status" value="1"/>
</dbReference>
<dbReference type="FunFam" id="3.30.40.10:FF:000149">
    <property type="entry name" value="E3 ubiquitin-protein ligase AMFR"/>
    <property type="match status" value="1"/>
</dbReference>
<evidence type="ECO:0008006" key="17">
    <source>
        <dbReference type="Google" id="ProtNLM"/>
    </source>
</evidence>
<evidence type="ECO:0000256" key="6">
    <source>
        <dbReference type="ARBA" id="ARBA00022771"/>
    </source>
</evidence>
<feature type="transmembrane region" description="Helical" evidence="12">
    <location>
        <begin position="217"/>
        <end position="237"/>
    </location>
</feature>
<keyword evidence="6 10" id="KW-0863">Zinc-finger</keyword>
<evidence type="ECO:0000256" key="12">
    <source>
        <dbReference type="SAM" id="Phobius"/>
    </source>
</evidence>
<feature type="transmembrane region" description="Helical" evidence="12">
    <location>
        <begin position="123"/>
        <end position="140"/>
    </location>
</feature>
<feature type="region of interest" description="Disordered" evidence="11">
    <location>
        <begin position="385"/>
        <end position="409"/>
    </location>
</feature>
<feature type="domain" description="RING-type" evidence="13">
    <location>
        <begin position="343"/>
        <end position="381"/>
    </location>
</feature>
<feature type="transmembrane region" description="Helical" evidence="12">
    <location>
        <begin position="281"/>
        <end position="304"/>
    </location>
</feature>
<dbReference type="PANTHER" id="PTHR15067:SF5">
    <property type="entry name" value="E3 UBIQUITIN-PROTEIN LIGASE AMFR"/>
    <property type="match status" value="1"/>
</dbReference>
<evidence type="ECO:0000256" key="10">
    <source>
        <dbReference type="PROSITE-ProRule" id="PRU00175"/>
    </source>
</evidence>
<dbReference type="GO" id="GO:0043130">
    <property type="term" value="F:ubiquitin binding"/>
    <property type="evidence" value="ECO:0007669"/>
    <property type="project" value="InterPro"/>
</dbReference>
<evidence type="ECO:0000256" key="5">
    <source>
        <dbReference type="ARBA" id="ARBA00022723"/>
    </source>
</evidence>
<organism evidence="15 16">
    <name type="scientific">Ridgeia piscesae</name>
    <name type="common">Tubeworm</name>
    <dbReference type="NCBI Taxonomy" id="27915"/>
    <lineage>
        <taxon>Eukaryota</taxon>
        <taxon>Metazoa</taxon>
        <taxon>Spiralia</taxon>
        <taxon>Lophotrochozoa</taxon>
        <taxon>Annelida</taxon>
        <taxon>Polychaeta</taxon>
        <taxon>Sedentaria</taxon>
        <taxon>Canalipalpata</taxon>
        <taxon>Sabellida</taxon>
        <taxon>Siboglinidae</taxon>
        <taxon>Ridgeia</taxon>
    </lineage>
</organism>
<feature type="region of interest" description="Disordered" evidence="11">
    <location>
        <begin position="508"/>
        <end position="530"/>
    </location>
</feature>
<evidence type="ECO:0000256" key="7">
    <source>
        <dbReference type="ARBA" id="ARBA00022833"/>
    </source>
</evidence>
<dbReference type="Gene3D" id="3.30.40.10">
    <property type="entry name" value="Zinc/RING finger domain, C3HC4 (zinc finger)"/>
    <property type="match status" value="1"/>
</dbReference>
<keyword evidence="5" id="KW-0479">Metal-binding</keyword>
<dbReference type="GO" id="GO:0005829">
    <property type="term" value="C:cytosol"/>
    <property type="evidence" value="ECO:0007669"/>
    <property type="project" value="TreeGrafter"/>
</dbReference>
<dbReference type="PANTHER" id="PTHR15067">
    <property type="entry name" value="E3 UBIQUITIN-PROTEIN LIGASE RNF8"/>
    <property type="match status" value="1"/>
</dbReference>
<dbReference type="GO" id="GO:0006511">
    <property type="term" value="P:ubiquitin-dependent protein catabolic process"/>
    <property type="evidence" value="ECO:0007669"/>
    <property type="project" value="TreeGrafter"/>
</dbReference>
<name>A0AAD9P8X4_RIDPI</name>
<feature type="transmembrane region" description="Helical" evidence="12">
    <location>
        <begin position="12"/>
        <end position="32"/>
    </location>
</feature>
<evidence type="ECO:0000256" key="11">
    <source>
        <dbReference type="SAM" id="MobiDB-lite"/>
    </source>
</evidence>
<dbReference type="CDD" id="cd16455">
    <property type="entry name" value="RING-H2_AMFR"/>
    <property type="match status" value="1"/>
</dbReference>
<evidence type="ECO:0000256" key="4">
    <source>
        <dbReference type="ARBA" id="ARBA00022692"/>
    </source>
</evidence>
<proteinExistence type="predicted"/>
<dbReference type="InterPro" id="IPR003892">
    <property type="entry name" value="CUE"/>
</dbReference>
<dbReference type="Pfam" id="PF25563">
    <property type="entry name" value="TPR_SYVN1_N"/>
    <property type="match status" value="1"/>
</dbReference>
<dbReference type="InterPro" id="IPR013083">
    <property type="entry name" value="Znf_RING/FYVE/PHD"/>
</dbReference>
<gene>
    <name evidence="15" type="ORF">NP493_84g05041</name>
</gene>
<evidence type="ECO:0000256" key="3">
    <source>
        <dbReference type="ARBA" id="ARBA00022679"/>
    </source>
</evidence>
<feature type="compositionally biased region" description="Low complexity" evidence="11">
    <location>
        <begin position="518"/>
        <end position="527"/>
    </location>
</feature>
<feature type="domain" description="CUE" evidence="14">
    <location>
        <begin position="462"/>
        <end position="504"/>
    </location>
</feature>
<dbReference type="CDD" id="cd14421">
    <property type="entry name" value="CUE_AMFR"/>
    <property type="match status" value="1"/>
</dbReference>
<dbReference type="Proteomes" id="UP001209878">
    <property type="component" value="Unassembled WGS sequence"/>
</dbReference>
<dbReference type="GO" id="GO:0061630">
    <property type="term" value="F:ubiquitin protein ligase activity"/>
    <property type="evidence" value="ECO:0007669"/>
    <property type="project" value="TreeGrafter"/>
</dbReference>
<feature type="transmembrane region" description="Helical" evidence="12">
    <location>
        <begin position="75"/>
        <end position="103"/>
    </location>
</feature>
<dbReference type="GO" id="GO:0000151">
    <property type="term" value="C:ubiquitin ligase complex"/>
    <property type="evidence" value="ECO:0007669"/>
    <property type="project" value="TreeGrafter"/>
</dbReference>
<keyword evidence="8 12" id="KW-1133">Transmembrane helix</keyword>
<dbReference type="InterPro" id="IPR057992">
    <property type="entry name" value="TPR_SYVN1_N"/>
</dbReference>
<keyword evidence="9 12" id="KW-0472">Membrane</keyword>
<comment type="subcellular location">
    <subcellularLocation>
        <location evidence="1">Membrane</location>
        <topology evidence="1">Multi-pass membrane protein</topology>
    </subcellularLocation>
</comment>
<reference evidence="15" key="1">
    <citation type="journal article" date="2023" name="Mol. Biol. Evol.">
        <title>Third-Generation Sequencing Reveals the Adaptive Role of the Epigenome in Three Deep-Sea Polychaetes.</title>
        <authorList>
            <person name="Perez M."/>
            <person name="Aroh O."/>
            <person name="Sun Y."/>
            <person name="Lan Y."/>
            <person name="Juniper S.K."/>
            <person name="Young C.R."/>
            <person name="Angers B."/>
            <person name="Qian P.Y."/>
        </authorList>
    </citation>
    <scope>NUCLEOTIDE SEQUENCE</scope>
    <source>
        <strain evidence="15">R07B-5</strain>
    </source>
</reference>
<dbReference type="GO" id="GO:0008270">
    <property type="term" value="F:zinc ion binding"/>
    <property type="evidence" value="ECO:0007669"/>
    <property type="project" value="UniProtKB-KW"/>
</dbReference>
<dbReference type="AlphaFoldDB" id="A0AAD9P8X4"/>
<comment type="pathway">
    <text evidence="2">Protein modification; protein ubiquitination.</text>
</comment>
<evidence type="ECO:0000256" key="8">
    <source>
        <dbReference type="ARBA" id="ARBA00022989"/>
    </source>
</evidence>
<accession>A0AAD9P8X4</accession>
<protein>
    <recommendedName>
        <fullName evidence="17">E3 ubiquitin-protein ligase AMFR</fullName>
    </recommendedName>
</protein>
<feature type="transmembrane region" description="Helical" evidence="12">
    <location>
        <begin position="146"/>
        <end position="166"/>
    </location>
</feature>
<keyword evidence="3" id="KW-0808">Transferase</keyword>
<dbReference type="PROSITE" id="PS51140">
    <property type="entry name" value="CUE"/>
    <property type="match status" value="1"/>
</dbReference>
<evidence type="ECO:0000313" key="15">
    <source>
        <dbReference type="EMBL" id="KAK2190339.1"/>
    </source>
</evidence>
<keyword evidence="7" id="KW-0862">Zinc</keyword>
<dbReference type="GO" id="GO:0016020">
    <property type="term" value="C:membrane"/>
    <property type="evidence" value="ECO:0007669"/>
    <property type="project" value="UniProtKB-SubCell"/>
</dbReference>
<keyword evidence="16" id="KW-1185">Reference proteome</keyword>
<dbReference type="Pfam" id="PF13639">
    <property type="entry name" value="zf-RING_2"/>
    <property type="match status" value="1"/>
</dbReference>
<evidence type="ECO:0000256" key="9">
    <source>
        <dbReference type="ARBA" id="ARBA00023136"/>
    </source>
</evidence>
<evidence type="ECO:0000259" key="13">
    <source>
        <dbReference type="PROSITE" id="PS50089"/>
    </source>
</evidence>